<evidence type="ECO:0000256" key="1">
    <source>
        <dbReference type="SAM" id="MobiDB-lite"/>
    </source>
</evidence>
<feature type="compositionally biased region" description="Polar residues" evidence="1">
    <location>
        <begin position="71"/>
        <end position="81"/>
    </location>
</feature>
<feature type="region of interest" description="Disordered" evidence="1">
    <location>
        <begin position="1"/>
        <end position="21"/>
    </location>
</feature>
<feature type="region of interest" description="Disordered" evidence="1">
    <location>
        <begin position="59"/>
        <end position="148"/>
    </location>
</feature>
<evidence type="ECO:0000313" key="3">
    <source>
        <dbReference type="Proteomes" id="UP001501265"/>
    </source>
</evidence>
<name>A0ABP9AIQ5_9ACTN</name>
<evidence type="ECO:0000313" key="2">
    <source>
        <dbReference type="EMBL" id="GAA4781778.1"/>
    </source>
</evidence>
<sequence length="148" mass="15386">MPVPVESAHRAQGTPPEQFERDGRYAHGASALHCCQPQPVMQQERICFWRAQTVMQYSDGGRALGAGGGTQQRPGSGARSSTAEDGRPLSPHFPQGRVGENGGMVRDACDGSGVPPVNGPVILAESGEGGGGTRPHSGRQTVQMVLGA</sequence>
<dbReference type="Proteomes" id="UP001501265">
    <property type="component" value="Unassembled WGS sequence"/>
</dbReference>
<gene>
    <name evidence="2" type="ORF">GCM10023220_00260</name>
</gene>
<dbReference type="EMBL" id="BAABIG010000001">
    <property type="protein sequence ID" value="GAA4781778.1"/>
    <property type="molecule type" value="Genomic_DNA"/>
</dbReference>
<feature type="compositionally biased region" description="Polar residues" evidence="1">
    <location>
        <begin position="138"/>
        <end position="148"/>
    </location>
</feature>
<organism evidence="2 3">
    <name type="scientific">Streptomyces ziwulingensis</name>
    <dbReference type="NCBI Taxonomy" id="1045501"/>
    <lineage>
        <taxon>Bacteria</taxon>
        <taxon>Bacillati</taxon>
        <taxon>Actinomycetota</taxon>
        <taxon>Actinomycetes</taxon>
        <taxon>Kitasatosporales</taxon>
        <taxon>Streptomycetaceae</taxon>
        <taxon>Streptomyces</taxon>
    </lineage>
</organism>
<protein>
    <submittedName>
        <fullName evidence="2">Uncharacterized protein</fullName>
    </submittedName>
</protein>
<accession>A0ABP9AIQ5</accession>
<keyword evidence="3" id="KW-1185">Reference proteome</keyword>
<reference evidence="3" key="1">
    <citation type="journal article" date="2019" name="Int. J. Syst. Evol. Microbiol.">
        <title>The Global Catalogue of Microorganisms (GCM) 10K type strain sequencing project: providing services to taxonomists for standard genome sequencing and annotation.</title>
        <authorList>
            <consortium name="The Broad Institute Genomics Platform"/>
            <consortium name="The Broad Institute Genome Sequencing Center for Infectious Disease"/>
            <person name="Wu L."/>
            <person name="Ma J."/>
        </authorList>
    </citation>
    <scope>NUCLEOTIDE SEQUENCE [LARGE SCALE GENOMIC DNA]</scope>
    <source>
        <strain evidence="3">JCM 18081</strain>
    </source>
</reference>
<comment type="caution">
    <text evidence="2">The sequence shown here is derived from an EMBL/GenBank/DDBJ whole genome shotgun (WGS) entry which is preliminary data.</text>
</comment>
<proteinExistence type="predicted"/>